<evidence type="ECO:0000256" key="7">
    <source>
        <dbReference type="ARBA" id="ARBA00023136"/>
    </source>
</evidence>
<evidence type="ECO:0000313" key="10">
    <source>
        <dbReference type="Proteomes" id="UP001203665"/>
    </source>
</evidence>
<feature type="transmembrane region" description="Helical" evidence="8">
    <location>
        <begin position="171"/>
        <end position="189"/>
    </location>
</feature>
<keyword evidence="5 8" id="KW-0812">Transmembrane</keyword>
<keyword evidence="4" id="KW-1003">Cell membrane</keyword>
<evidence type="ECO:0000313" key="9">
    <source>
        <dbReference type="EMBL" id="MCM2674168.1"/>
    </source>
</evidence>
<evidence type="ECO:0000256" key="1">
    <source>
        <dbReference type="ARBA" id="ARBA00004651"/>
    </source>
</evidence>
<protein>
    <submittedName>
        <fullName evidence="9">AzlC family ABC transporter permease</fullName>
    </submittedName>
</protein>
<dbReference type="RefSeq" id="WP_251603260.1">
    <property type="nucleotide sequence ID" value="NZ_JAMQJY010000001.1"/>
</dbReference>
<evidence type="ECO:0000256" key="5">
    <source>
        <dbReference type="ARBA" id="ARBA00022692"/>
    </source>
</evidence>
<name>A0ABT0XE34_9BACI</name>
<comment type="similarity">
    <text evidence="2">Belongs to the AzlC family.</text>
</comment>
<keyword evidence="7 8" id="KW-0472">Membrane</keyword>
<feature type="transmembrane region" description="Helical" evidence="8">
    <location>
        <begin position="27"/>
        <end position="49"/>
    </location>
</feature>
<dbReference type="EMBL" id="JAMQJY010000001">
    <property type="protein sequence ID" value="MCM2674168.1"/>
    <property type="molecule type" value="Genomic_DNA"/>
</dbReference>
<gene>
    <name evidence="9" type="ORF">NDM98_00625</name>
</gene>
<dbReference type="PANTHER" id="PTHR34979:SF1">
    <property type="entry name" value="INNER MEMBRANE PROTEIN YGAZ"/>
    <property type="match status" value="1"/>
</dbReference>
<reference evidence="9" key="1">
    <citation type="submission" date="2022-06" db="EMBL/GenBank/DDBJ databases">
        <title>Alkalicoccobacillus porphyridii sp. nov., isolated from a marine red alga, Porphyridium purpureum and reclassification of Shouchella plakortidis and Shouchella gibsonii as Alkalicoccobacillus plakortidis comb. nov. and Alkalicoccobacillus gibsonii comb. nov.</title>
        <authorList>
            <person name="Kim K.H."/>
            <person name="Lee J.K."/>
            <person name="Han D.M."/>
            <person name="Baek J.H."/>
            <person name="Jeon C.O."/>
        </authorList>
    </citation>
    <scope>NUCLEOTIDE SEQUENCE</scope>
    <source>
        <strain evidence="9">DSM 19153</strain>
    </source>
</reference>
<evidence type="ECO:0000256" key="4">
    <source>
        <dbReference type="ARBA" id="ARBA00022475"/>
    </source>
</evidence>
<accession>A0ABT0XE34</accession>
<keyword evidence="6 8" id="KW-1133">Transmembrane helix</keyword>
<feature type="transmembrane region" description="Helical" evidence="8">
    <location>
        <begin position="145"/>
        <end position="165"/>
    </location>
</feature>
<feature type="transmembrane region" description="Helical" evidence="8">
    <location>
        <begin position="201"/>
        <end position="234"/>
    </location>
</feature>
<feature type="transmembrane region" description="Helical" evidence="8">
    <location>
        <begin position="56"/>
        <end position="73"/>
    </location>
</feature>
<comment type="caution">
    <text evidence="9">The sequence shown here is derived from an EMBL/GenBank/DDBJ whole genome shotgun (WGS) entry which is preliminary data.</text>
</comment>
<evidence type="ECO:0000256" key="3">
    <source>
        <dbReference type="ARBA" id="ARBA00022448"/>
    </source>
</evidence>
<evidence type="ECO:0000256" key="6">
    <source>
        <dbReference type="ARBA" id="ARBA00022989"/>
    </source>
</evidence>
<proteinExistence type="inferred from homology"/>
<keyword evidence="3" id="KW-0813">Transport</keyword>
<comment type="subcellular location">
    <subcellularLocation>
        <location evidence="1">Cell membrane</location>
        <topology evidence="1">Multi-pass membrane protein</topology>
    </subcellularLocation>
</comment>
<dbReference type="Pfam" id="PF03591">
    <property type="entry name" value="AzlC"/>
    <property type="match status" value="1"/>
</dbReference>
<evidence type="ECO:0000256" key="8">
    <source>
        <dbReference type="SAM" id="Phobius"/>
    </source>
</evidence>
<dbReference type="Proteomes" id="UP001203665">
    <property type="component" value="Unassembled WGS sequence"/>
</dbReference>
<organism evidence="9 10">
    <name type="scientific">Alkalicoccobacillus plakortidis</name>
    <dbReference type="NCBI Taxonomy" id="444060"/>
    <lineage>
        <taxon>Bacteria</taxon>
        <taxon>Bacillati</taxon>
        <taxon>Bacillota</taxon>
        <taxon>Bacilli</taxon>
        <taxon>Bacillales</taxon>
        <taxon>Bacillaceae</taxon>
        <taxon>Alkalicoccobacillus</taxon>
    </lineage>
</organism>
<feature type="transmembrane region" description="Helical" evidence="8">
    <location>
        <begin position="79"/>
        <end position="102"/>
    </location>
</feature>
<dbReference type="InterPro" id="IPR011606">
    <property type="entry name" value="Brnchd-chn_aa_trnsp_permease"/>
</dbReference>
<keyword evidence="10" id="KW-1185">Reference proteome</keyword>
<evidence type="ECO:0000256" key="2">
    <source>
        <dbReference type="ARBA" id="ARBA00010735"/>
    </source>
</evidence>
<dbReference type="PANTHER" id="PTHR34979">
    <property type="entry name" value="INNER MEMBRANE PROTEIN YGAZ"/>
    <property type="match status" value="1"/>
</dbReference>
<sequence length="241" mass="26004">MSMEKATVFTNVQDSYLQGIKDCIPTLFGYMSVGFAFGIVGMASGLSILEIALLSIFVYAGAAQFIICALMVAQAPISAIILTTFVVNLRHLLLCLTLAPYFKEYSLLKNIGVGALVTDETFGVATTKAVKQHYLHDRWINGLNLTAYLCWLIVTIIGAVFGKWITNPDALGLDYALAAMFVALLILQLDNVAASKVKHYLKIVLCVVVLMIVLSLFIPSHIAVLLSTVIAATVGVVTEPS</sequence>